<gene>
    <name evidence="7" type="primary">dltA</name>
    <name evidence="10" type="ORF">IV53_GL000526</name>
</gene>
<comment type="subcellular location">
    <subcellularLocation>
        <location evidence="7">Cytoplasm</location>
    </subcellularLocation>
</comment>
<accession>A0A0R2KGR7</accession>
<dbReference type="EC" id="6.2.1.54" evidence="7"/>
<feature type="domain" description="AMP-dependent synthetase/ligase" evidence="8">
    <location>
        <begin position="13"/>
        <end position="367"/>
    </location>
</feature>
<dbReference type="InterPro" id="IPR044507">
    <property type="entry name" value="DltA-like"/>
</dbReference>
<dbReference type="InterPro" id="IPR010071">
    <property type="entry name" value="AA_adenyl_dom"/>
</dbReference>
<dbReference type="eggNOG" id="COG1020">
    <property type="taxonomic scope" value="Bacteria"/>
</dbReference>
<feature type="binding site" evidence="7">
    <location>
        <position position="309"/>
    </location>
    <ligand>
        <name>D-alanine</name>
        <dbReference type="ChEBI" id="CHEBI:57416"/>
    </ligand>
</feature>
<feature type="binding site" evidence="7">
    <location>
        <position position="503"/>
    </location>
    <ligand>
        <name>ATP</name>
        <dbReference type="ChEBI" id="CHEBI:30616"/>
    </ligand>
</feature>
<dbReference type="InterPro" id="IPR010072">
    <property type="entry name" value="DltA"/>
</dbReference>
<dbReference type="InterPro" id="IPR020845">
    <property type="entry name" value="AMP-binding_CS"/>
</dbReference>
<keyword evidence="3 7" id="KW-0547">Nucleotide-binding</keyword>
<dbReference type="InterPro" id="IPR042099">
    <property type="entry name" value="ANL_N_sf"/>
</dbReference>
<evidence type="ECO:0000313" key="10">
    <source>
        <dbReference type="EMBL" id="KRN88561.1"/>
    </source>
</evidence>
<dbReference type="AlphaFoldDB" id="A0A0R2KGR7"/>
<comment type="similarity">
    <text evidence="6 7">Belongs to the ATP-dependent AMP-binding enzyme family. DltA subfamily.</text>
</comment>
<dbReference type="CDD" id="cd05945">
    <property type="entry name" value="DltA"/>
    <property type="match status" value="1"/>
</dbReference>
<dbReference type="NCBIfam" id="NF003417">
    <property type="entry name" value="PRK04813.1"/>
    <property type="match status" value="1"/>
</dbReference>
<dbReference type="UniPathway" id="UPA00556"/>
<keyword evidence="1 7" id="KW-0963">Cytoplasm</keyword>
<reference evidence="10 11" key="1">
    <citation type="journal article" date="2015" name="Genome Announc.">
        <title>Expanding the biotechnology potential of lactobacilli through comparative genomics of 213 strains and associated genera.</title>
        <authorList>
            <person name="Sun Z."/>
            <person name="Harris H.M."/>
            <person name="McCann A."/>
            <person name="Guo C."/>
            <person name="Argimon S."/>
            <person name="Zhang W."/>
            <person name="Yang X."/>
            <person name="Jeffery I.B."/>
            <person name="Cooney J.C."/>
            <person name="Kagawa T.F."/>
            <person name="Liu W."/>
            <person name="Song Y."/>
            <person name="Salvetti E."/>
            <person name="Wrobel A."/>
            <person name="Rasinkangas P."/>
            <person name="Parkhill J."/>
            <person name="Rea M.C."/>
            <person name="O'Sullivan O."/>
            <person name="Ritari J."/>
            <person name="Douillard F.P."/>
            <person name="Paul Ross R."/>
            <person name="Yang R."/>
            <person name="Briner A.E."/>
            <person name="Felis G.E."/>
            <person name="de Vos W.M."/>
            <person name="Barrangou R."/>
            <person name="Klaenhammer T.R."/>
            <person name="Caufield P.W."/>
            <person name="Cui Y."/>
            <person name="Zhang H."/>
            <person name="O'Toole P.W."/>
        </authorList>
    </citation>
    <scope>NUCLEOTIDE SEQUENCE [LARGE SCALE GENOMIC DNA]</scope>
    <source>
        <strain evidence="10 11">DSM 22408</strain>
    </source>
</reference>
<dbReference type="Gene3D" id="3.30.300.30">
    <property type="match status" value="1"/>
</dbReference>
<protein>
    <recommendedName>
        <fullName evidence="7">D-alanine--D-alanyl carrier protein ligase</fullName>
        <shortName evidence="7">DCL</shortName>
        <ecNumber evidence="7">6.2.1.54</ecNumber>
    </recommendedName>
    <alternativeName>
        <fullName evidence="7">D-alanine--poly(phosphoribitol) ligase subunit 1</fullName>
    </alternativeName>
    <alternativeName>
        <fullName evidence="7">D-alanine-activating enzyme</fullName>
        <shortName evidence="7">DAE</shortName>
    </alternativeName>
</protein>
<evidence type="ECO:0000256" key="7">
    <source>
        <dbReference type="HAMAP-Rule" id="MF_00593"/>
    </source>
</evidence>
<dbReference type="PANTHER" id="PTHR45398:SF1">
    <property type="entry name" value="ENZYME, PUTATIVE (JCVI)-RELATED"/>
    <property type="match status" value="1"/>
</dbReference>
<evidence type="ECO:0000313" key="11">
    <source>
        <dbReference type="Proteomes" id="UP000051500"/>
    </source>
</evidence>
<feature type="binding site" evidence="7">
    <location>
        <position position="205"/>
    </location>
    <ligand>
        <name>D-alanine</name>
        <dbReference type="ChEBI" id="CHEBI:57416"/>
    </ligand>
</feature>
<evidence type="ECO:0000259" key="8">
    <source>
        <dbReference type="Pfam" id="PF00501"/>
    </source>
</evidence>
<proteinExistence type="inferred from homology"/>
<comment type="caution">
    <text evidence="10">The sequence shown here is derived from an EMBL/GenBank/DDBJ whole genome shotgun (WGS) entry which is preliminary data.</text>
</comment>
<dbReference type="PANTHER" id="PTHR45398">
    <property type="match status" value="1"/>
</dbReference>
<feature type="binding site" evidence="7">
    <location>
        <begin position="158"/>
        <end position="159"/>
    </location>
    <ligand>
        <name>ATP</name>
        <dbReference type="ChEBI" id="CHEBI:30616"/>
    </ligand>
</feature>
<feature type="binding site" evidence="7">
    <location>
        <begin position="404"/>
        <end position="407"/>
    </location>
    <ligand>
        <name>ATP</name>
        <dbReference type="ChEBI" id="CHEBI:30616"/>
    </ligand>
</feature>
<dbReference type="Gene3D" id="3.40.50.12780">
    <property type="entry name" value="N-terminal domain of ligase-like"/>
    <property type="match status" value="1"/>
</dbReference>
<comment type="function">
    <text evidence="5 7">Catalyzes the first step in the D-alanylation of lipoteichoic acid (LTA), the activation of D-alanine and its transfer onto the D-alanyl carrier protein (Dcp) DltC. In an ATP-dependent two-step reaction, forms a high energy D-alanyl-AMP intermediate, followed by transfer of the D-alanyl residue as a thiol ester to the phosphopantheinyl prosthetic group of the Dcp. D-alanylation of LTA plays an important role in modulating the properties of the cell wall in Gram-positive bacteria, influencing the net charge of the cell wall.</text>
</comment>
<dbReference type="GO" id="GO:0005737">
    <property type="term" value="C:cytoplasm"/>
    <property type="evidence" value="ECO:0007669"/>
    <property type="project" value="UniProtKB-SubCell"/>
</dbReference>
<dbReference type="PATRIC" id="fig|1122146.4.peg.541"/>
<name>A0A0R2KGR7_9LACO</name>
<feature type="binding site" evidence="7">
    <location>
        <position position="503"/>
    </location>
    <ligand>
        <name>D-alanine</name>
        <dbReference type="ChEBI" id="CHEBI:57416"/>
    </ligand>
</feature>
<evidence type="ECO:0000256" key="6">
    <source>
        <dbReference type="ARBA" id="ARBA00061336"/>
    </source>
</evidence>
<comment type="caution">
    <text evidence="7">Lacks conserved residue(s) required for the propagation of feature annotation.</text>
</comment>
<dbReference type="GO" id="GO:0005524">
    <property type="term" value="F:ATP binding"/>
    <property type="evidence" value="ECO:0007669"/>
    <property type="project" value="UniProtKB-KW"/>
</dbReference>
<evidence type="ECO:0000256" key="2">
    <source>
        <dbReference type="ARBA" id="ARBA00022598"/>
    </source>
</evidence>
<evidence type="ECO:0000259" key="9">
    <source>
        <dbReference type="Pfam" id="PF13193"/>
    </source>
</evidence>
<dbReference type="InterPro" id="IPR025110">
    <property type="entry name" value="AMP-bd_C"/>
</dbReference>
<dbReference type="InterPro" id="IPR000873">
    <property type="entry name" value="AMP-dep_synth/lig_dom"/>
</dbReference>
<dbReference type="HAMAP" id="MF_00593">
    <property type="entry name" value="DltA"/>
    <property type="match status" value="1"/>
</dbReference>
<feature type="domain" description="AMP-binding enzyme C-terminal" evidence="9">
    <location>
        <begin position="430"/>
        <end position="503"/>
    </location>
</feature>
<dbReference type="PROSITE" id="PS00455">
    <property type="entry name" value="AMP_BINDING"/>
    <property type="match status" value="1"/>
</dbReference>
<evidence type="ECO:0000256" key="1">
    <source>
        <dbReference type="ARBA" id="ARBA00022490"/>
    </source>
</evidence>
<keyword evidence="2 7" id="KW-0436">Ligase</keyword>
<dbReference type="NCBIfam" id="TIGR01733">
    <property type="entry name" value="AA-adenyl-dom"/>
    <property type="match status" value="1"/>
</dbReference>
<sequence length="517" mass="57750">MLAMENKIITRIEHWAKVAPDRVVYDYLGRENTYGELKQYSDALAAKIKSMNLAKDAPVIVYGGQTFEMVATFMGLIKSGHAYIPVDAHSPNERLAIIKKIAEPAVCIAVDELPDLGWDIPVISQKELHEIFTSEITTEPVTIEEAVVGDQNYYILFTSGTTGVPKGVQISYNNLMSFLDWCQGDLGLDFENPIEFVSQPPYSFDISVMYLYSSLLSGGKIDVLPPETTANFKELFKALKSYDIQAWMSTPSFVEICLLSPEFNEETSPELKNIYLCGEELTHKTAARLKERFPNSRIFDIYGPTEATVAVTGLEITDEALNQYDRLPIGWPKPDTPVVIVDEDNNVLPAGEDGELVIMGPSLSKGYINNPEKTAAAFIEIDGKPAYKTGDLAQIDPETGILIYKGRIDFQVKLHGFRIELEDVDHHLDRVSLVEQAITVPRYGADHKVQQLIAYIVPKDQDFASKAELTKAIKAELSEIMMPYMMPNRFVYVESLPLTANGKLDRKTLISEVNSND</sequence>
<dbReference type="EMBL" id="JQBZ01000025">
    <property type="protein sequence ID" value="KRN88561.1"/>
    <property type="molecule type" value="Genomic_DNA"/>
</dbReference>
<feature type="binding site" evidence="7">
    <location>
        <position position="391"/>
    </location>
    <ligand>
        <name>ATP</name>
        <dbReference type="ChEBI" id="CHEBI:30616"/>
    </ligand>
</feature>
<dbReference type="GO" id="GO:0070395">
    <property type="term" value="P:lipoteichoic acid biosynthetic process"/>
    <property type="evidence" value="ECO:0007669"/>
    <property type="project" value="UniProtKB-UniRule"/>
</dbReference>
<dbReference type="InterPro" id="IPR045851">
    <property type="entry name" value="AMP-bd_C_sf"/>
</dbReference>
<keyword evidence="11" id="KW-1185">Reference proteome</keyword>
<evidence type="ECO:0000256" key="3">
    <source>
        <dbReference type="ARBA" id="ARBA00022741"/>
    </source>
</evidence>
<keyword evidence="4 7" id="KW-0067">ATP-binding</keyword>
<organism evidence="10 11">
    <name type="scientific">Ligilactobacillus ceti DSM 22408</name>
    <dbReference type="NCBI Taxonomy" id="1122146"/>
    <lineage>
        <taxon>Bacteria</taxon>
        <taxon>Bacillati</taxon>
        <taxon>Bacillota</taxon>
        <taxon>Bacilli</taxon>
        <taxon>Lactobacillales</taxon>
        <taxon>Lactobacillaceae</taxon>
        <taxon>Ligilactobacillus</taxon>
    </lineage>
</organism>
<dbReference type="Pfam" id="PF13193">
    <property type="entry name" value="AMP-binding_C"/>
    <property type="match status" value="1"/>
</dbReference>
<evidence type="ECO:0000256" key="5">
    <source>
        <dbReference type="ARBA" id="ARBA00054605"/>
    </source>
</evidence>
<dbReference type="Pfam" id="PF00501">
    <property type="entry name" value="AMP-binding"/>
    <property type="match status" value="1"/>
</dbReference>
<dbReference type="FunFam" id="3.30.300.30:FF:000012">
    <property type="entry name" value="D-alanine--D-alanyl carrier protein ligase"/>
    <property type="match status" value="1"/>
</dbReference>
<dbReference type="STRING" id="1122146.IV53_GL000526"/>
<dbReference type="GO" id="GO:0047473">
    <property type="term" value="F:D-alanine [D-alanyl carrier protein] ligase activity"/>
    <property type="evidence" value="ECO:0007669"/>
    <property type="project" value="UniProtKB-UniRule"/>
</dbReference>
<dbReference type="SUPFAM" id="SSF56801">
    <property type="entry name" value="Acetyl-CoA synthetase-like"/>
    <property type="match status" value="1"/>
</dbReference>
<evidence type="ECO:0000256" key="4">
    <source>
        <dbReference type="ARBA" id="ARBA00022840"/>
    </source>
</evidence>
<comment type="catalytic activity">
    <reaction evidence="7">
        <text>holo-[D-alanyl-carrier protein] + D-alanine + ATP = D-alanyl-[D-alanyl-carrier protein] + AMP + diphosphate</text>
        <dbReference type="Rhea" id="RHEA:55132"/>
        <dbReference type="Rhea" id="RHEA-COMP:14102"/>
        <dbReference type="Rhea" id="RHEA-COMP:14103"/>
        <dbReference type="ChEBI" id="CHEBI:30616"/>
        <dbReference type="ChEBI" id="CHEBI:33019"/>
        <dbReference type="ChEBI" id="CHEBI:57416"/>
        <dbReference type="ChEBI" id="CHEBI:64479"/>
        <dbReference type="ChEBI" id="CHEBI:138620"/>
        <dbReference type="ChEBI" id="CHEBI:456215"/>
        <dbReference type="EC" id="6.2.1.54"/>
    </reaction>
</comment>
<dbReference type="NCBIfam" id="TIGR01734">
    <property type="entry name" value="D-ala-DACP-lig"/>
    <property type="match status" value="1"/>
</dbReference>
<dbReference type="Proteomes" id="UP000051500">
    <property type="component" value="Unassembled WGS sequence"/>
</dbReference>
<comment type="pathway">
    <text evidence="7">Cell wall biogenesis; lipoteichoic acid biosynthesis.</text>
</comment>